<dbReference type="GO" id="GO:0051536">
    <property type="term" value="F:iron-sulfur cluster binding"/>
    <property type="evidence" value="ECO:0007669"/>
    <property type="project" value="UniProtKB-KW"/>
</dbReference>
<evidence type="ECO:0000313" key="9">
    <source>
        <dbReference type="Proteomes" id="UP000474104"/>
    </source>
</evidence>
<comment type="caution">
    <text evidence="8">The sequence shown here is derived from an EMBL/GenBank/DDBJ whole genome shotgun (WGS) entry which is preliminary data.</text>
</comment>
<organism evidence="8 9">
    <name type="scientific">Schaedlerella arabinosiphila</name>
    <dbReference type="NCBI Taxonomy" id="2044587"/>
    <lineage>
        <taxon>Bacteria</taxon>
        <taxon>Bacillati</taxon>
        <taxon>Bacillota</taxon>
        <taxon>Clostridia</taxon>
        <taxon>Lachnospirales</taxon>
        <taxon>Lachnospiraceae</taxon>
        <taxon>Schaedlerella</taxon>
    </lineage>
</organism>
<evidence type="ECO:0000256" key="2">
    <source>
        <dbReference type="ARBA" id="ARBA00022485"/>
    </source>
</evidence>
<dbReference type="InterPro" id="IPR034391">
    <property type="entry name" value="AdoMet-like_SPASM_containing"/>
</dbReference>
<dbReference type="GO" id="GO:0003824">
    <property type="term" value="F:catalytic activity"/>
    <property type="evidence" value="ECO:0007669"/>
    <property type="project" value="InterPro"/>
</dbReference>
<evidence type="ECO:0000256" key="1">
    <source>
        <dbReference type="ARBA" id="ARBA00001966"/>
    </source>
</evidence>
<keyword evidence="6" id="KW-0411">Iron-sulfur</keyword>
<dbReference type="InterPro" id="IPR013785">
    <property type="entry name" value="Aldolase_TIM"/>
</dbReference>
<dbReference type="CDD" id="cd21109">
    <property type="entry name" value="SPASM"/>
    <property type="match status" value="1"/>
</dbReference>
<proteinExistence type="predicted"/>
<protein>
    <submittedName>
        <fullName evidence="8">Radical SAM protein</fullName>
    </submittedName>
</protein>
<dbReference type="PANTHER" id="PTHR11228:SF34">
    <property type="entry name" value="TUNGSTEN-CONTAINING ALDEHYDE FERREDOXIN OXIDOREDUCTASE COFACTOR MODIFYING PROTEIN"/>
    <property type="match status" value="1"/>
</dbReference>
<dbReference type="InterPro" id="IPR023885">
    <property type="entry name" value="4Fe4S-binding_SPASM_dom"/>
</dbReference>
<dbReference type="Pfam" id="PF04055">
    <property type="entry name" value="Radical_SAM"/>
    <property type="match status" value="1"/>
</dbReference>
<dbReference type="CDD" id="cd01335">
    <property type="entry name" value="Radical_SAM"/>
    <property type="match status" value="1"/>
</dbReference>
<dbReference type="InterPro" id="IPR007197">
    <property type="entry name" value="rSAM"/>
</dbReference>
<dbReference type="SFLD" id="SFLDG01067">
    <property type="entry name" value="SPASM/twitch_domain_containing"/>
    <property type="match status" value="1"/>
</dbReference>
<evidence type="ECO:0000256" key="4">
    <source>
        <dbReference type="ARBA" id="ARBA00022723"/>
    </source>
</evidence>
<evidence type="ECO:0000256" key="6">
    <source>
        <dbReference type="ARBA" id="ARBA00023014"/>
    </source>
</evidence>
<feature type="domain" description="Radical SAM core" evidence="7">
    <location>
        <begin position="32"/>
        <end position="257"/>
    </location>
</feature>
<reference evidence="8 9" key="1">
    <citation type="submission" date="2019-07" db="EMBL/GenBank/DDBJ databases">
        <title>Draft genome sequences of 15 bacterial species constituting the stable defined intestinal microbiota of the GM15 gnotobiotic mouse model.</title>
        <authorList>
            <person name="Elie C."/>
            <person name="Mathieu A."/>
            <person name="Saliou A."/>
            <person name="Darnaud M."/>
            <person name="Leulier F."/>
            <person name="Tamellini A."/>
        </authorList>
    </citation>
    <scope>NUCLEOTIDE SEQUENCE [LARGE SCALE GENOMIC DNA]</scope>
    <source>
        <strain evidence="9">ASF 502</strain>
    </source>
</reference>
<evidence type="ECO:0000313" key="8">
    <source>
        <dbReference type="EMBL" id="NDO68685.1"/>
    </source>
</evidence>
<dbReference type="PROSITE" id="PS51918">
    <property type="entry name" value="RADICAL_SAM"/>
    <property type="match status" value="1"/>
</dbReference>
<dbReference type="EMBL" id="VIRB01000054">
    <property type="protein sequence ID" value="NDO68685.1"/>
    <property type="molecule type" value="Genomic_DNA"/>
</dbReference>
<evidence type="ECO:0000256" key="3">
    <source>
        <dbReference type="ARBA" id="ARBA00022691"/>
    </source>
</evidence>
<accession>A0A9X5C614</accession>
<dbReference type="PANTHER" id="PTHR11228">
    <property type="entry name" value="RADICAL SAM DOMAIN PROTEIN"/>
    <property type="match status" value="1"/>
</dbReference>
<name>A0A9X5C614_9FIRM</name>
<dbReference type="SUPFAM" id="SSF102114">
    <property type="entry name" value="Radical SAM enzymes"/>
    <property type="match status" value="1"/>
</dbReference>
<gene>
    <name evidence="8" type="ORF">FMM80_08330</name>
</gene>
<dbReference type="Proteomes" id="UP000474104">
    <property type="component" value="Unassembled WGS sequence"/>
</dbReference>
<keyword evidence="2" id="KW-0004">4Fe-4S</keyword>
<comment type="cofactor">
    <cofactor evidence="1">
        <name>[4Fe-4S] cluster</name>
        <dbReference type="ChEBI" id="CHEBI:49883"/>
    </cofactor>
</comment>
<dbReference type="InterPro" id="IPR058240">
    <property type="entry name" value="rSAM_sf"/>
</dbReference>
<evidence type="ECO:0000256" key="5">
    <source>
        <dbReference type="ARBA" id="ARBA00023004"/>
    </source>
</evidence>
<dbReference type="GO" id="GO:0046872">
    <property type="term" value="F:metal ion binding"/>
    <property type="evidence" value="ECO:0007669"/>
    <property type="project" value="UniProtKB-KW"/>
</dbReference>
<dbReference type="OrthoDB" id="9782387at2"/>
<keyword evidence="5" id="KW-0408">Iron</keyword>
<dbReference type="Gene3D" id="3.20.20.70">
    <property type="entry name" value="Aldolase class I"/>
    <property type="match status" value="1"/>
</dbReference>
<dbReference type="SFLD" id="SFLDS00029">
    <property type="entry name" value="Radical_SAM"/>
    <property type="match status" value="1"/>
</dbReference>
<evidence type="ECO:0000259" key="7">
    <source>
        <dbReference type="PROSITE" id="PS51918"/>
    </source>
</evidence>
<dbReference type="SFLD" id="SFLDG01387">
    <property type="entry name" value="BtrN-like_SPASM_domain_contain"/>
    <property type="match status" value="1"/>
</dbReference>
<keyword evidence="3" id="KW-0949">S-adenosyl-L-methionine</keyword>
<sequence length="351" mass="40549">MDIKETAGDRSMKNSIKERIIQNNQFDRKIKCGFPRNMLLEPTNICNHSCLMCANSKGTKKRGMIDPEFAKRILKEAYDSGTREVGFYGMGEPLLDKNLEDYIAYAKELGYEYTYITTNGALLSKERAERLMDAGIDSIKFSINAANARDYQLIHGKDEFDLVMENLICVDAMRKKKARKIALYISFVATRYTVSEEESFKVKYQDYVDDIVFLDCKAVGYMVDEIHQYLSVNGENTVSSEDGICPMVFNKLHITYEGYLSMCCDDLQNYLVVADLNVESLGEAWNNQYACDLRKRHLEHNLKGTRCFNCMNNCNETVEPLRAELAAIYDINDWNKEQEIKERICIWKKMM</sequence>
<keyword evidence="4" id="KW-0479">Metal-binding</keyword>
<dbReference type="Pfam" id="PF13186">
    <property type="entry name" value="SPASM"/>
    <property type="match status" value="1"/>
</dbReference>
<dbReference type="AlphaFoldDB" id="A0A9X5C614"/>
<dbReference type="InterPro" id="IPR050377">
    <property type="entry name" value="Radical_SAM_PqqE_MftC-like"/>
</dbReference>